<name>I0JI37_HALH3</name>
<dbReference type="KEGG" id="hhd:HBHAL_1434"/>
<gene>
    <name evidence="1" type="ordered locus">HBHAL_1434</name>
</gene>
<dbReference type="HOGENOM" id="CLU_1508583_0_0_9"/>
<dbReference type="Proteomes" id="UP000007397">
    <property type="component" value="Chromosome"/>
</dbReference>
<dbReference type="EMBL" id="HE717023">
    <property type="protein sequence ID" value="CCG43805.1"/>
    <property type="molecule type" value="Genomic_DNA"/>
</dbReference>
<proteinExistence type="predicted"/>
<reference evidence="1 2" key="1">
    <citation type="journal article" date="2013" name="Environ. Microbiol.">
        <title>Chloride and organic osmolytes: a hybrid strategy to cope with elevated salinities by the moderately halophilic, chloride-dependent bacterium Halobacillus halophilus.</title>
        <authorList>
            <person name="Saum S.H."/>
            <person name="Pfeiffer F."/>
            <person name="Palm P."/>
            <person name="Rampp M."/>
            <person name="Schuster S.C."/>
            <person name="Muller V."/>
            <person name="Oesterhelt D."/>
        </authorList>
    </citation>
    <scope>NUCLEOTIDE SEQUENCE [LARGE SCALE GENOMIC DNA]</scope>
    <source>
        <strain evidence="2">ATCC 35676 / DSM 2266 / JCM 20832 / KCTC 3685 / LMG 17431 / NBRC 102448 / NCIMB 2269</strain>
    </source>
</reference>
<dbReference type="STRING" id="866895.HBHAL_1434"/>
<keyword evidence="2" id="KW-1185">Reference proteome</keyword>
<evidence type="ECO:0000313" key="1">
    <source>
        <dbReference type="EMBL" id="CCG43805.1"/>
    </source>
</evidence>
<dbReference type="RefSeq" id="WP_014641712.1">
    <property type="nucleotide sequence ID" value="NC_017668.1"/>
</dbReference>
<protein>
    <submittedName>
        <fullName evidence="1">Uncharacterized protein</fullName>
    </submittedName>
</protein>
<dbReference type="eggNOG" id="COG0438">
    <property type="taxonomic scope" value="Bacteria"/>
</dbReference>
<evidence type="ECO:0000313" key="2">
    <source>
        <dbReference type="Proteomes" id="UP000007397"/>
    </source>
</evidence>
<accession>I0JI37</accession>
<organism evidence="1 2">
    <name type="scientific">Halobacillus halophilus (strain ATCC 35676 / DSM 2266 / JCM 20832 / KCTC 3685 / LMG 17431 / NBRC 102448 / NCIMB 2269)</name>
    <name type="common">Sporosarcina halophila</name>
    <dbReference type="NCBI Taxonomy" id="866895"/>
    <lineage>
        <taxon>Bacteria</taxon>
        <taxon>Bacillati</taxon>
        <taxon>Bacillota</taxon>
        <taxon>Bacilli</taxon>
        <taxon>Bacillales</taxon>
        <taxon>Bacillaceae</taxon>
        <taxon>Halobacillus</taxon>
    </lineage>
</organism>
<dbReference type="AlphaFoldDB" id="I0JI37"/>
<sequence length="178" mass="20880">MDNFIRNYWSLYLNFINAFKRLSYKGFSIPYLYHLQAFVLYNKKIINKLSGKKYINKSGRQVDIQKKFPDVFLKFIGSYIKAPSIKSPPRKGAVHIMKSLRYPSNIFVKYLNSPKTIKLIFVDDKEKNKEIKSSLSTQNHNPLKKFKSKKIRSVSLTSNIVLNRKHVQKKRTGESNEV</sequence>